<dbReference type="InterPro" id="IPR010998">
    <property type="entry name" value="Integrase_recombinase_N"/>
</dbReference>
<proteinExistence type="predicted"/>
<dbReference type="SUPFAM" id="SSF56349">
    <property type="entry name" value="DNA breaking-rejoining enzymes"/>
    <property type="match status" value="1"/>
</dbReference>
<dbReference type="OrthoDB" id="5531344at2759"/>
<dbReference type="GO" id="GO:0006310">
    <property type="term" value="P:DNA recombination"/>
    <property type="evidence" value="ECO:0007669"/>
    <property type="project" value="UniProtKB-KW"/>
</dbReference>
<accession>A0A8H5LWE9</accession>
<dbReference type="PANTHER" id="PTHR34605:SF4">
    <property type="entry name" value="DNA ADENINE METHYLTRANSFERASE"/>
    <property type="match status" value="1"/>
</dbReference>
<dbReference type="PANTHER" id="PTHR34605">
    <property type="entry name" value="PHAGE_INTEGRASE DOMAIN-CONTAINING PROTEIN"/>
    <property type="match status" value="1"/>
</dbReference>
<keyword evidence="1" id="KW-0238">DNA-binding</keyword>
<dbReference type="InterPro" id="IPR013762">
    <property type="entry name" value="Integrase-like_cat_sf"/>
</dbReference>
<evidence type="ECO:0000313" key="4">
    <source>
        <dbReference type="Proteomes" id="UP000565441"/>
    </source>
</evidence>
<keyword evidence="4" id="KW-1185">Reference proteome</keyword>
<dbReference type="GO" id="GO:0003677">
    <property type="term" value="F:DNA binding"/>
    <property type="evidence" value="ECO:0007669"/>
    <property type="project" value="UniProtKB-KW"/>
</dbReference>
<organism evidence="3 4">
    <name type="scientific">Tricholomella constricta</name>
    <dbReference type="NCBI Taxonomy" id="117010"/>
    <lineage>
        <taxon>Eukaryota</taxon>
        <taxon>Fungi</taxon>
        <taxon>Dikarya</taxon>
        <taxon>Basidiomycota</taxon>
        <taxon>Agaricomycotina</taxon>
        <taxon>Agaricomycetes</taxon>
        <taxon>Agaricomycetidae</taxon>
        <taxon>Agaricales</taxon>
        <taxon>Tricholomatineae</taxon>
        <taxon>Lyophyllaceae</taxon>
        <taxon>Tricholomella</taxon>
    </lineage>
</organism>
<evidence type="ECO:0000313" key="3">
    <source>
        <dbReference type="EMBL" id="KAF5372038.1"/>
    </source>
</evidence>
<keyword evidence="2" id="KW-0233">DNA recombination</keyword>
<reference evidence="3 4" key="1">
    <citation type="journal article" date="2020" name="ISME J.">
        <title>Uncovering the hidden diversity of litter-decomposition mechanisms in mushroom-forming fungi.</title>
        <authorList>
            <person name="Floudas D."/>
            <person name="Bentzer J."/>
            <person name="Ahren D."/>
            <person name="Johansson T."/>
            <person name="Persson P."/>
            <person name="Tunlid A."/>
        </authorList>
    </citation>
    <scope>NUCLEOTIDE SEQUENCE [LARGE SCALE GENOMIC DNA]</scope>
    <source>
        <strain evidence="3 4">CBS 661.87</strain>
    </source>
</reference>
<name>A0A8H5LWE9_9AGAR</name>
<dbReference type="AlphaFoldDB" id="A0A8H5LWE9"/>
<dbReference type="InterPro" id="IPR052925">
    <property type="entry name" value="Phage_Integrase-like_Recomb"/>
</dbReference>
<gene>
    <name evidence="3" type="ORF">D9615_008037</name>
</gene>
<dbReference type="Proteomes" id="UP000565441">
    <property type="component" value="Unassembled WGS sequence"/>
</dbReference>
<sequence>MSPTDCSRRLSTEWSSRLFRSRATAHPQPRASTQWSLHGAHLDRVNRVISHAWRSSTALKYSRSIAEFLRFCDASSVPLHARLPASEELLCAYASSFAGTHAGSSIRNKCSAVRKWHIANSLPYAGGTQLSYVIKGAENVRPTSSLQPRRTAFSAEMLSALSSGLQPTSASDICVLFVASLAFWGQIRLGEILPSRESNYDSASLPTWADLRLPNSSGSRILHLPSTKLGGTRGEDVIIASQGQLDPIACIDLHQLVNGRHDACLASYRRPDGNLVPLTRRKFLLRVNSILSALRYPHISGHCFRIGGTTHLLLSGVPPDIVRMMGRWSSDSFLRYWRSLELIAPLYVELLRPIMVDSGSCRLSS</sequence>
<evidence type="ECO:0000256" key="2">
    <source>
        <dbReference type="ARBA" id="ARBA00023172"/>
    </source>
</evidence>
<dbReference type="Gene3D" id="1.10.443.10">
    <property type="entry name" value="Intergrase catalytic core"/>
    <property type="match status" value="1"/>
</dbReference>
<comment type="caution">
    <text evidence="3">The sequence shown here is derived from an EMBL/GenBank/DDBJ whole genome shotgun (WGS) entry which is preliminary data.</text>
</comment>
<dbReference type="EMBL" id="JAACJP010000044">
    <property type="protein sequence ID" value="KAF5372038.1"/>
    <property type="molecule type" value="Genomic_DNA"/>
</dbReference>
<dbReference type="Gene3D" id="1.10.150.130">
    <property type="match status" value="1"/>
</dbReference>
<dbReference type="SUPFAM" id="SSF47823">
    <property type="entry name" value="lambda integrase-like, N-terminal domain"/>
    <property type="match status" value="1"/>
</dbReference>
<dbReference type="GO" id="GO:0015074">
    <property type="term" value="P:DNA integration"/>
    <property type="evidence" value="ECO:0007669"/>
    <property type="project" value="InterPro"/>
</dbReference>
<protein>
    <submittedName>
        <fullName evidence="3">Uncharacterized protein</fullName>
    </submittedName>
</protein>
<evidence type="ECO:0000256" key="1">
    <source>
        <dbReference type="ARBA" id="ARBA00023125"/>
    </source>
</evidence>
<dbReference type="InterPro" id="IPR011010">
    <property type="entry name" value="DNA_brk_join_enz"/>
</dbReference>